<dbReference type="Pfam" id="PF10134">
    <property type="entry name" value="RPA"/>
    <property type="match status" value="1"/>
</dbReference>
<evidence type="ECO:0008006" key="3">
    <source>
        <dbReference type="Google" id="ProtNLM"/>
    </source>
</evidence>
<protein>
    <recommendedName>
        <fullName evidence="3">Plasmid replication initiator protein</fullName>
    </recommendedName>
</protein>
<dbReference type="InterPro" id="IPR018777">
    <property type="entry name" value="Replication_initiator_prot_A"/>
</dbReference>
<evidence type="ECO:0000313" key="1">
    <source>
        <dbReference type="EMBL" id="MDP9765476.1"/>
    </source>
</evidence>
<accession>A0ABT9MG82</accession>
<gene>
    <name evidence="1" type="ORF">QO006_002927</name>
</gene>
<proteinExistence type="predicted"/>
<name>A0ABT9MG82_9DEIO</name>
<comment type="caution">
    <text evidence="1">The sequence shown here is derived from an EMBL/GenBank/DDBJ whole genome shotgun (WGS) entry which is preliminary data.</text>
</comment>
<dbReference type="RefSeq" id="WP_307467554.1">
    <property type="nucleotide sequence ID" value="NZ_JAURUR010000011.1"/>
</dbReference>
<sequence>MHHPAELNISRLNLISIQERVPDDYNAWRIENPFGIKGHITCTIFDGYGGVPHGLDADIVNALLDLFTEAGSPSDGVIYVTPYQILSKANLDLSGRYYENLRESIIRLTQATYTIDNHWMDYDERKYTTATFRFITEHDITSIEQGHINEKAVLKIVLAQKIIQSMLANYTKPVNSVLLNGLKRSIPRSLYRLLDARRRNPERPDELALDFEIKLTDWARECKLIETETSAHIKKLLASAHSQLIEKSYLKSVTYSGRGANTMIRYEFHRSEVIDGSDTAPIIKELKESFGLPEGSSIVLINAYGIAQVNERIELAREVLRSGNWRPKSMPAYITDVIKNGTEKYQSKQGATHLALPGMERPEYTLAKPSHSATGQDTDVHEEFEKTLSAMDRDALIESLLKAMHVSMRRHFDTQHFSLLRSALERGRMDPADLSARHSHAMSNGMKDEFAVQLKEWLVQPPSPLL</sequence>
<keyword evidence="2" id="KW-1185">Reference proteome</keyword>
<organism evidence="1 2">
    <name type="scientific">Deinococcus enclensis</name>
    <dbReference type="NCBI Taxonomy" id="1049582"/>
    <lineage>
        <taxon>Bacteria</taxon>
        <taxon>Thermotogati</taxon>
        <taxon>Deinococcota</taxon>
        <taxon>Deinococci</taxon>
        <taxon>Deinococcales</taxon>
        <taxon>Deinococcaceae</taxon>
        <taxon>Deinococcus</taxon>
    </lineage>
</organism>
<evidence type="ECO:0000313" key="2">
    <source>
        <dbReference type="Proteomes" id="UP001232163"/>
    </source>
</evidence>
<dbReference type="Proteomes" id="UP001232163">
    <property type="component" value="Unassembled WGS sequence"/>
</dbReference>
<dbReference type="EMBL" id="JAURUR010000011">
    <property type="protein sequence ID" value="MDP9765476.1"/>
    <property type="molecule type" value="Genomic_DNA"/>
</dbReference>
<reference evidence="1 2" key="1">
    <citation type="submission" date="2023-07" db="EMBL/GenBank/DDBJ databases">
        <title>Genomic Encyclopedia of Type Strains, Phase IV (KMG-IV): sequencing the most valuable type-strain genomes for metagenomic binning, comparative biology and taxonomic classification.</title>
        <authorList>
            <person name="Goeker M."/>
        </authorList>
    </citation>
    <scope>NUCLEOTIDE SEQUENCE [LARGE SCALE GENOMIC DNA]</scope>
    <source>
        <strain evidence="1 2">NIO-1023</strain>
    </source>
</reference>